<dbReference type="GO" id="GO:0046349">
    <property type="term" value="P:amino sugar biosynthetic process"/>
    <property type="evidence" value="ECO:0007669"/>
    <property type="project" value="UniProtKB-ARBA"/>
</dbReference>
<dbReference type="EC" id="2.6.1.16" evidence="3"/>
<evidence type="ECO:0000256" key="9">
    <source>
        <dbReference type="ARBA" id="ARBA00022962"/>
    </source>
</evidence>
<dbReference type="FunFam" id="3.40.50.10490:FF:000002">
    <property type="entry name" value="Glutamine--fructose-6-phosphate aminotransferase [isomerizing]"/>
    <property type="match status" value="1"/>
</dbReference>
<dbReference type="SUPFAM" id="SSF53697">
    <property type="entry name" value="SIS domain"/>
    <property type="match status" value="1"/>
</dbReference>
<dbReference type="GO" id="GO:0005829">
    <property type="term" value="C:cytosol"/>
    <property type="evidence" value="ECO:0007669"/>
    <property type="project" value="TreeGrafter"/>
</dbReference>
<evidence type="ECO:0000256" key="7">
    <source>
        <dbReference type="ARBA" id="ARBA00022679"/>
    </source>
</evidence>
<evidence type="ECO:0000313" key="13">
    <source>
        <dbReference type="Proteomes" id="UP000033915"/>
    </source>
</evidence>
<dbReference type="NCBIfam" id="NF001484">
    <property type="entry name" value="PRK00331.1"/>
    <property type="match status" value="1"/>
</dbReference>
<keyword evidence="8" id="KW-0677">Repeat</keyword>
<dbReference type="CDD" id="cd05008">
    <property type="entry name" value="SIS_GlmS_GlmD_1"/>
    <property type="match status" value="1"/>
</dbReference>
<dbReference type="InterPro" id="IPR046348">
    <property type="entry name" value="SIS_dom_sf"/>
</dbReference>
<dbReference type="PROSITE" id="PS51278">
    <property type="entry name" value="GATASE_TYPE_2"/>
    <property type="match status" value="1"/>
</dbReference>
<dbReference type="Pfam" id="PF13522">
    <property type="entry name" value="GATase_6"/>
    <property type="match status" value="1"/>
</dbReference>
<comment type="catalytic activity">
    <reaction evidence="1">
        <text>D-fructose 6-phosphate + L-glutamine = D-glucosamine 6-phosphate + L-glutamate</text>
        <dbReference type="Rhea" id="RHEA:13237"/>
        <dbReference type="ChEBI" id="CHEBI:29985"/>
        <dbReference type="ChEBI" id="CHEBI:58359"/>
        <dbReference type="ChEBI" id="CHEBI:58725"/>
        <dbReference type="ChEBI" id="CHEBI:61527"/>
        <dbReference type="EC" id="2.6.1.16"/>
    </reaction>
</comment>
<dbReference type="InterPro" id="IPR005855">
    <property type="entry name" value="GFAT"/>
</dbReference>
<dbReference type="PATRIC" id="fig|1618658.3.peg.252"/>
<dbReference type="NCBIfam" id="TIGR01135">
    <property type="entry name" value="glmS"/>
    <property type="match status" value="1"/>
</dbReference>
<name>A0A0G1KL15_9BACT</name>
<keyword evidence="6 12" id="KW-0032">Aminotransferase</keyword>
<dbReference type="EMBL" id="LCJT01000005">
    <property type="protein sequence ID" value="KKT84213.1"/>
    <property type="molecule type" value="Genomic_DNA"/>
</dbReference>
<dbReference type="GO" id="GO:0006047">
    <property type="term" value="P:UDP-N-acetylglucosamine metabolic process"/>
    <property type="evidence" value="ECO:0007669"/>
    <property type="project" value="TreeGrafter"/>
</dbReference>
<dbReference type="Pfam" id="PF01380">
    <property type="entry name" value="SIS"/>
    <property type="match status" value="2"/>
</dbReference>
<proteinExistence type="predicted"/>
<feature type="domain" description="Glutamine amidotransferase type-2" evidence="10">
    <location>
        <begin position="1"/>
        <end position="199"/>
    </location>
</feature>
<evidence type="ECO:0000256" key="5">
    <source>
        <dbReference type="ARBA" id="ARBA00022490"/>
    </source>
</evidence>
<evidence type="ECO:0000259" key="10">
    <source>
        <dbReference type="PROSITE" id="PS51278"/>
    </source>
</evidence>
<evidence type="ECO:0000256" key="3">
    <source>
        <dbReference type="ARBA" id="ARBA00012916"/>
    </source>
</evidence>
<keyword evidence="7 12" id="KW-0808">Transferase</keyword>
<dbReference type="Gene3D" id="3.60.20.10">
    <property type="entry name" value="Glutamine Phosphoribosylpyrophosphate, subunit 1, domain 1"/>
    <property type="match status" value="1"/>
</dbReference>
<dbReference type="InterPro" id="IPR035490">
    <property type="entry name" value="GlmS/FrlB_SIS"/>
</dbReference>
<comment type="caution">
    <text evidence="12">The sequence shown here is derived from an EMBL/GenBank/DDBJ whole genome shotgun (WGS) entry which is preliminary data.</text>
</comment>
<dbReference type="PROSITE" id="PS51464">
    <property type="entry name" value="SIS"/>
    <property type="match status" value="2"/>
</dbReference>
<dbReference type="AlphaFoldDB" id="A0A0G1KL15"/>
<dbReference type="InterPro" id="IPR047084">
    <property type="entry name" value="GFAT_N"/>
</dbReference>
<dbReference type="Proteomes" id="UP000033915">
    <property type="component" value="Unassembled WGS sequence"/>
</dbReference>
<dbReference type="SUPFAM" id="SSF56235">
    <property type="entry name" value="N-terminal nucleophile aminohydrolases (Ntn hydrolases)"/>
    <property type="match status" value="1"/>
</dbReference>
<evidence type="ECO:0000256" key="2">
    <source>
        <dbReference type="ARBA" id="ARBA00004496"/>
    </source>
</evidence>
<keyword evidence="9" id="KW-0315">Glutamine amidotransferase</keyword>
<evidence type="ECO:0000259" key="11">
    <source>
        <dbReference type="PROSITE" id="PS51464"/>
    </source>
</evidence>
<dbReference type="InterPro" id="IPR035466">
    <property type="entry name" value="GlmS/AgaS_SIS"/>
</dbReference>
<feature type="domain" description="SIS" evidence="11">
    <location>
        <begin position="440"/>
        <end position="571"/>
    </location>
</feature>
<accession>A0A0G1KL15</accession>
<dbReference type="PANTHER" id="PTHR10937:SF0">
    <property type="entry name" value="GLUTAMINE--FRUCTOSE-6-PHOSPHATE TRANSAMINASE (ISOMERIZING)"/>
    <property type="match status" value="1"/>
</dbReference>
<evidence type="ECO:0000256" key="1">
    <source>
        <dbReference type="ARBA" id="ARBA00001031"/>
    </source>
</evidence>
<protein>
    <recommendedName>
        <fullName evidence="4">Glutamine--fructose-6-phosphate aminotransferase [isomerizing]</fullName>
        <ecNumber evidence="3">2.6.1.16</ecNumber>
    </recommendedName>
</protein>
<dbReference type="GO" id="GO:0006002">
    <property type="term" value="P:fructose 6-phosphate metabolic process"/>
    <property type="evidence" value="ECO:0007669"/>
    <property type="project" value="TreeGrafter"/>
</dbReference>
<dbReference type="InterPro" id="IPR029055">
    <property type="entry name" value="Ntn_hydrolases_N"/>
</dbReference>
<dbReference type="CDD" id="cd00714">
    <property type="entry name" value="GFAT"/>
    <property type="match status" value="1"/>
</dbReference>
<keyword evidence="5" id="KW-0963">Cytoplasm</keyword>
<feature type="domain" description="SIS" evidence="11">
    <location>
        <begin position="268"/>
        <end position="407"/>
    </location>
</feature>
<evidence type="ECO:0000256" key="4">
    <source>
        <dbReference type="ARBA" id="ARBA00016090"/>
    </source>
</evidence>
<evidence type="ECO:0000313" key="12">
    <source>
        <dbReference type="EMBL" id="KKT84213.1"/>
    </source>
</evidence>
<dbReference type="Gene3D" id="3.40.50.10490">
    <property type="entry name" value="Glucose-6-phosphate isomerase like protein, domain 1"/>
    <property type="match status" value="2"/>
</dbReference>
<dbReference type="InterPro" id="IPR017932">
    <property type="entry name" value="GATase_2_dom"/>
</dbReference>
<dbReference type="CDD" id="cd05009">
    <property type="entry name" value="SIS_GlmS_GlmD_2"/>
    <property type="match status" value="1"/>
</dbReference>
<dbReference type="InterPro" id="IPR001347">
    <property type="entry name" value="SIS_dom"/>
</dbReference>
<dbReference type="GO" id="GO:0004360">
    <property type="term" value="F:glutamine-fructose-6-phosphate transaminase (isomerizing) activity"/>
    <property type="evidence" value="ECO:0007669"/>
    <property type="project" value="UniProtKB-EC"/>
</dbReference>
<dbReference type="GO" id="GO:0006487">
    <property type="term" value="P:protein N-linked glycosylation"/>
    <property type="evidence" value="ECO:0007669"/>
    <property type="project" value="TreeGrafter"/>
</dbReference>
<dbReference type="FunFam" id="3.60.20.10:FF:000006">
    <property type="entry name" value="Glutamine--fructose-6-phosphate aminotransferase [isomerizing]"/>
    <property type="match status" value="1"/>
</dbReference>
<evidence type="ECO:0000256" key="8">
    <source>
        <dbReference type="ARBA" id="ARBA00022737"/>
    </source>
</evidence>
<comment type="subcellular location">
    <subcellularLocation>
        <location evidence="2">Cytoplasm</location>
    </subcellularLocation>
</comment>
<dbReference type="FunFam" id="3.40.50.10490:FF:000001">
    <property type="entry name" value="Glutamine--fructose-6-phosphate aminotransferase [isomerizing]"/>
    <property type="match status" value="1"/>
</dbReference>
<dbReference type="PANTHER" id="PTHR10937">
    <property type="entry name" value="GLUCOSAMINE--FRUCTOSE-6-PHOSPHATE AMINOTRANSFERASE, ISOMERIZING"/>
    <property type="match status" value="1"/>
</dbReference>
<sequence>MEYRGYDSAGVVLWDGEEIKFEKTAGRVAALEKKISNKPWQGNLAIAHTRWATHGKPSDRNAHPHADCAQKIYVVHNGIVENYLEIREALTREGHVFKSDTDTEVLAHLIERPFLATSGPIALEDAVLDALRHVVGTFGLAVISKDDPQKIVAARRGSPLILGLGDGEYLAASDAAAIVEHTKNVIYLHDNEMALLTPQGLKIFNLSKKTLEKPVDTINWDISAAQKGGFAHFMKKEIFEGPAALENVLRGRLLEKDGVSKLGGLESVRDKLLNVKRILITACGTSYYAGLIGKYYFEEIAKVPASAEYASEFRYSNPVVDESAAVILISQSGETADTLEALREAKKHGALTLGIVNAVGSTIARESDAGIYNHAGPEIGVASTKAFISQLGALMLVALFLGRQRSKIPLNLGEKFVKELKGLPAKMEWILKKDEEIKKLAKKYLKHKNFLYLGRKYQFPVALEGALKLKEISYRHAEGYASGEMKHGPIALIDENFPTIVLATKDLEIKARSGKILAVATEGDDRILKLVDDVIFIPQTLEMLAPILSIIPLQLFAYHTANLLGLDVDKPRNLAKSVTVE</sequence>
<gene>
    <name evidence="12" type="ORF">UW81_C0005G0042</name>
</gene>
<organism evidence="12 13">
    <name type="scientific">Candidatus Giovannonibacteria bacterium GW2011_GWC2_44_9</name>
    <dbReference type="NCBI Taxonomy" id="1618658"/>
    <lineage>
        <taxon>Bacteria</taxon>
        <taxon>Candidatus Giovannoniibacteriota</taxon>
    </lineage>
</organism>
<reference evidence="12 13" key="1">
    <citation type="journal article" date="2015" name="Nature">
        <title>rRNA introns, odd ribosomes, and small enigmatic genomes across a large radiation of phyla.</title>
        <authorList>
            <person name="Brown C.T."/>
            <person name="Hug L.A."/>
            <person name="Thomas B.C."/>
            <person name="Sharon I."/>
            <person name="Castelle C.J."/>
            <person name="Singh A."/>
            <person name="Wilkins M.J."/>
            <person name="Williams K.H."/>
            <person name="Banfield J.F."/>
        </authorList>
    </citation>
    <scope>NUCLEOTIDE SEQUENCE [LARGE SCALE GENOMIC DNA]</scope>
</reference>
<evidence type="ECO:0000256" key="6">
    <source>
        <dbReference type="ARBA" id="ARBA00022576"/>
    </source>
</evidence>
<dbReference type="GO" id="GO:0097367">
    <property type="term" value="F:carbohydrate derivative binding"/>
    <property type="evidence" value="ECO:0007669"/>
    <property type="project" value="InterPro"/>
</dbReference>